<dbReference type="InterPro" id="IPR040079">
    <property type="entry name" value="Glutathione_S-Trfase"/>
</dbReference>
<dbReference type="EMBL" id="BT123962">
    <property type="protein sequence ID" value="ADE77247.1"/>
    <property type="molecule type" value="mRNA"/>
</dbReference>
<sequence>MMEFHYHPLSLDCQKVCLVMEEKNTKYIPHLVNPFKARNLDAEFFRQSPNGRIPVLVTADQVFCDSLTMIRHLDKIGKPLGDKRVDQSKVQEWLEKIDSWDSKLFTLNHCPSGHALHFYSKFKRQVVITRLVENPDLAEKYHNKLQTMHAMEEMLKDQEALASNTNELISLLNDAEKQLTDTEFLAGAQFSVADCAFIPVLARIEVLKLDKEYFRKRPRLIYYFEQMKERPSYKTVIGPYSTIFGNMKILLPSICNMSIRRLLHKY</sequence>
<dbReference type="CDD" id="cd00299">
    <property type="entry name" value="GST_C_family"/>
    <property type="match status" value="1"/>
</dbReference>
<dbReference type="SFLD" id="SFLDS00019">
    <property type="entry name" value="Glutathione_Transferase_(cytos"/>
    <property type="match status" value="1"/>
</dbReference>
<dbReference type="Gene3D" id="3.40.30.10">
    <property type="entry name" value="Glutaredoxin"/>
    <property type="match status" value="1"/>
</dbReference>
<name>D5ACH8_PICSI</name>
<dbReference type="SUPFAM" id="SSF47616">
    <property type="entry name" value="GST C-terminal domain-like"/>
    <property type="match status" value="1"/>
</dbReference>
<accession>D5ACH8</accession>
<dbReference type="SFLD" id="SFLDG00358">
    <property type="entry name" value="Main_(cytGST)"/>
    <property type="match status" value="1"/>
</dbReference>
<proteinExistence type="evidence at transcript level"/>
<dbReference type="PROSITE" id="PS50405">
    <property type="entry name" value="GST_CTER"/>
    <property type="match status" value="1"/>
</dbReference>
<dbReference type="SUPFAM" id="SSF52833">
    <property type="entry name" value="Thioredoxin-like"/>
    <property type="match status" value="1"/>
</dbReference>
<evidence type="ECO:0000313" key="3">
    <source>
        <dbReference type="EMBL" id="ADE77247.1"/>
    </source>
</evidence>
<dbReference type="OMA" id="HESEHEW"/>
<dbReference type="CDD" id="cd00570">
    <property type="entry name" value="GST_N_family"/>
    <property type="match status" value="1"/>
</dbReference>
<evidence type="ECO:0000259" key="1">
    <source>
        <dbReference type="PROSITE" id="PS50404"/>
    </source>
</evidence>
<protein>
    <recommendedName>
        <fullName evidence="4">TCHQD class glutathione S-transferase</fullName>
    </recommendedName>
</protein>
<feature type="domain" description="GST C-terminal" evidence="2">
    <location>
        <begin position="83"/>
        <end position="249"/>
    </location>
</feature>
<evidence type="ECO:0000259" key="2">
    <source>
        <dbReference type="PROSITE" id="PS50405"/>
    </source>
</evidence>
<dbReference type="InterPro" id="IPR004046">
    <property type="entry name" value="GST_C"/>
</dbReference>
<dbReference type="PANTHER" id="PTHR45374">
    <property type="entry name" value="GLUTATHIONE S-TRANSFERASE TCHQD"/>
    <property type="match status" value="1"/>
</dbReference>
<dbReference type="InterPro" id="IPR010987">
    <property type="entry name" value="Glutathione-S-Trfase_C-like"/>
</dbReference>
<organism evidence="3">
    <name type="scientific">Picea sitchensis</name>
    <name type="common">Sitka spruce</name>
    <name type="synonym">Pinus sitchensis</name>
    <dbReference type="NCBI Taxonomy" id="3332"/>
    <lineage>
        <taxon>Eukaryota</taxon>
        <taxon>Viridiplantae</taxon>
        <taxon>Streptophyta</taxon>
        <taxon>Embryophyta</taxon>
        <taxon>Tracheophyta</taxon>
        <taxon>Spermatophyta</taxon>
        <taxon>Pinopsida</taxon>
        <taxon>Pinidae</taxon>
        <taxon>Conifers I</taxon>
        <taxon>Pinales</taxon>
        <taxon>Pinaceae</taxon>
        <taxon>Picea</taxon>
    </lineage>
</organism>
<dbReference type="AlphaFoldDB" id="D5ACH8"/>
<reference evidence="3" key="1">
    <citation type="submission" date="2010-04" db="EMBL/GenBank/DDBJ databases">
        <authorList>
            <person name="Reid K.E."/>
            <person name="Liao N."/>
            <person name="Chan S."/>
            <person name="Docking R."/>
            <person name="Taylor G."/>
            <person name="Moore R."/>
            <person name="Mayo M."/>
            <person name="Munro S."/>
            <person name="King J."/>
            <person name="Yanchuk A."/>
            <person name="Holt R."/>
            <person name="Jones S."/>
            <person name="Marra M."/>
            <person name="Ritland C.E."/>
            <person name="Ritland K."/>
            <person name="Bohlmann J."/>
        </authorList>
    </citation>
    <scope>NUCLEOTIDE SEQUENCE</scope>
    <source>
        <tissue evidence="3">Bud</tissue>
    </source>
</reference>
<dbReference type="InterPro" id="IPR004045">
    <property type="entry name" value="Glutathione_S-Trfase_N"/>
</dbReference>
<dbReference type="InterPro" id="IPR036249">
    <property type="entry name" value="Thioredoxin-like_sf"/>
</dbReference>
<dbReference type="PROSITE" id="PS50404">
    <property type="entry name" value="GST_NTER"/>
    <property type="match status" value="1"/>
</dbReference>
<dbReference type="PANTHER" id="PTHR45374:SF1">
    <property type="entry name" value="GLUTATHIONE S-TRANSFERASE TCHQD"/>
    <property type="match status" value="1"/>
</dbReference>
<dbReference type="GO" id="GO:0004364">
    <property type="term" value="F:glutathione transferase activity"/>
    <property type="evidence" value="ECO:0007669"/>
    <property type="project" value="InterPro"/>
</dbReference>
<dbReference type="InterPro" id="IPR036282">
    <property type="entry name" value="Glutathione-S-Trfase_C_sf"/>
</dbReference>
<feature type="domain" description="GST N-terminal" evidence="1">
    <location>
        <begin position="1"/>
        <end position="81"/>
    </location>
</feature>
<evidence type="ECO:0008006" key="4">
    <source>
        <dbReference type="Google" id="ProtNLM"/>
    </source>
</evidence>
<dbReference type="Pfam" id="PF13409">
    <property type="entry name" value="GST_N_2"/>
    <property type="match status" value="1"/>
</dbReference>
<dbReference type="Gene3D" id="1.20.1050.10">
    <property type="match status" value="1"/>
</dbReference>
<dbReference type="InterPro" id="IPR044617">
    <property type="entry name" value="TCHQD"/>
</dbReference>
<dbReference type="Pfam" id="PF00043">
    <property type="entry name" value="GST_C"/>
    <property type="match status" value="1"/>
</dbReference>